<dbReference type="Pfam" id="PF00466">
    <property type="entry name" value="Ribosomal_L10"/>
    <property type="match status" value="2"/>
</dbReference>
<comment type="caution">
    <text evidence="7">The sequence shown here is derived from an EMBL/GenBank/DDBJ whole genome shotgun (WGS) entry which is preliminary data.</text>
</comment>
<dbReference type="Proteomes" id="UP000228781">
    <property type="component" value="Unassembled WGS sequence"/>
</dbReference>
<evidence type="ECO:0000256" key="1">
    <source>
        <dbReference type="ARBA" id="ARBA00008889"/>
    </source>
</evidence>
<dbReference type="AlphaFoldDB" id="A0A2M8EHT6"/>
<comment type="function">
    <text evidence="5">Forms part of the ribosomal stalk, playing a central role in the interaction of the ribosome with GTP-bound translation factors.</text>
</comment>
<evidence type="ECO:0000256" key="5">
    <source>
        <dbReference type="HAMAP-Rule" id="MF_00362"/>
    </source>
</evidence>
<feature type="region of interest" description="Disordered" evidence="6">
    <location>
        <begin position="1"/>
        <end position="20"/>
    </location>
</feature>
<keyword evidence="2 5" id="KW-0689">Ribosomal protein</keyword>
<dbReference type="InterPro" id="IPR002363">
    <property type="entry name" value="Ribosomal_uL10_CS_bac"/>
</dbReference>
<protein>
    <recommendedName>
        <fullName evidence="4 5">Large ribosomal subunit protein uL10</fullName>
    </recommendedName>
</protein>
<dbReference type="GO" id="GO:0070180">
    <property type="term" value="F:large ribosomal subunit rRNA binding"/>
    <property type="evidence" value="ECO:0007669"/>
    <property type="project" value="UniProtKB-UniRule"/>
</dbReference>
<organism evidence="7 8">
    <name type="scientific">candidate division WWE3 bacterium CG_4_9_14_0_2_um_filter_48_10</name>
    <dbReference type="NCBI Taxonomy" id="1975078"/>
    <lineage>
        <taxon>Bacteria</taxon>
        <taxon>Katanobacteria</taxon>
    </lineage>
</organism>
<accession>A0A2M8EHT6</accession>
<evidence type="ECO:0000256" key="3">
    <source>
        <dbReference type="ARBA" id="ARBA00023274"/>
    </source>
</evidence>
<dbReference type="CDD" id="cd05797">
    <property type="entry name" value="Ribosomal_L10"/>
    <property type="match status" value="1"/>
</dbReference>
<dbReference type="InterPro" id="IPR043141">
    <property type="entry name" value="Ribosomal_uL10-like_sf"/>
</dbReference>
<keyword evidence="5" id="KW-0699">rRNA-binding</keyword>
<dbReference type="Gene3D" id="6.10.250.290">
    <property type="match status" value="1"/>
</dbReference>
<sequence>MVKEDQPKVAGPSPVVLGTNGPRAQKIQQVEKLAEGFKESQAIIFSDYSGLSVLEMTDLRKRLSQLAATGGPSPRGEAGRHGRGAELKVVKNTLIKLAAQKSKLSLPDLTGPTAVLLSKKADPIESIKTLVSAFKEKGTVKFGVFSSQGRSASGREWDLLATEGVLELAHLPARAVLEGRLVTVLVSPITKFALILKGTQRSLVTVLTEVGRVRGGGFSG</sequence>
<evidence type="ECO:0000313" key="7">
    <source>
        <dbReference type="EMBL" id="PJC21765.1"/>
    </source>
</evidence>
<dbReference type="GO" id="GO:0006412">
    <property type="term" value="P:translation"/>
    <property type="evidence" value="ECO:0007669"/>
    <property type="project" value="UniProtKB-UniRule"/>
</dbReference>
<evidence type="ECO:0000256" key="4">
    <source>
        <dbReference type="ARBA" id="ARBA00035202"/>
    </source>
</evidence>
<dbReference type="EMBL" id="PFSK01000049">
    <property type="protein sequence ID" value="PJC21765.1"/>
    <property type="molecule type" value="Genomic_DNA"/>
</dbReference>
<proteinExistence type="inferred from homology"/>
<dbReference type="InterPro" id="IPR047865">
    <property type="entry name" value="Ribosomal_uL10_bac_type"/>
</dbReference>
<dbReference type="GO" id="GO:0015934">
    <property type="term" value="C:large ribosomal subunit"/>
    <property type="evidence" value="ECO:0007669"/>
    <property type="project" value="InterPro"/>
</dbReference>
<dbReference type="InterPro" id="IPR022973">
    <property type="entry name" value="Ribosomal_uL10_bac"/>
</dbReference>
<reference evidence="8" key="1">
    <citation type="submission" date="2017-09" db="EMBL/GenBank/DDBJ databases">
        <title>Depth-based differentiation of microbial function through sediment-hosted aquifers and enrichment of novel symbionts in the deep terrestrial subsurface.</title>
        <authorList>
            <person name="Probst A.J."/>
            <person name="Ladd B."/>
            <person name="Jarett J.K."/>
            <person name="Geller-Mcgrath D.E."/>
            <person name="Sieber C.M.K."/>
            <person name="Emerson J.B."/>
            <person name="Anantharaman K."/>
            <person name="Thomas B.C."/>
            <person name="Malmstrom R."/>
            <person name="Stieglmeier M."/>
            <person name="Klingl A."/>
            <person name="Woyke T."/>
            <person name="Ryan C.M."/>
            <person name="Banfield J.F."/>
        </authorList>
    </citation>
    <scope>NUCLEOTIDE SEQUENCE [LARGE SCALE GENOMIC DNA]</scope>
</reference>
<dbReference type="GO" id="GO:0003735">
    <property type="term" value="F:structural constituent of ribosome"/>
    <property type="evidence" value="ECO:0007669"/>
    <property type="project" value="InterPro"/>
</dbReference>
<evidence type="ECO:0000256" key="6">
    <source>
        <dbReference type="SAM" id="MobiDB-lite"/>
    </source>
</evidence>
<dbReference type="HAMAP" id="MF_00362">
    <property type="entry name" value="Ribosomal_uL10"/>
    <property type="match status" value="1"/>
</dbReference>
<dbReference type="PROSITE" id="PS01109">
    <property type="entry name" value="RIBOSOMAL_L10"/>
    <property type="match status" value="1"/>
</dbReference>
<evidence type="ECO:0000256" key="2">
    <source>
        <dbReference type="ARBA" id="ARBA00022980"/>
    </source>
</evidence>
<dbReference type="PANTHER" id="PTHR11560">
    <property type="entry name" value="39S RIBOSOMAL PROTEIN L10, MITOCHONDRIAL"/>
    <property type="match status" value="1"/>
</dbReference>
<dbReference type="Gene3D" id="3.30.70.1730">
    <property type="match status" value="1"/>
</dbReference>
<dbReference type="SUPFAM" id="SSF160369">
    <property type="entry name" value="Ribosomal protein L10-like"/>
    <property type="match status" value="1"/>
</dbReference>
<evidence type="ECO:0000313" key="8">
    <source>
        <dbReference type="Proteomes" id="UP000228781"/>
    </source>
</evidence>
<keyword evidence="3 5" id="KW-0687">Ribonucleoprotein</keyword>
<name>A0A2M8EHT6_UNCKA</name>
<keyword evidence="5" id="KW-0694">RNA-binding</keyword>
<gene>
    <name evidence="5 7" type="primary">rplJ</name>
    <name evidence="7" type="ORF">CO059_03225</name>
</gene>
<comment type="similarity">
    <text evidence="1 5">Belongs to the universal ribosomal protein uL10 family.</text>
</comment>
<dbReference type="InterPro" id="IPR001790">
    <property type="entry name" value="Ribosomal_uL10"/>
</dbReference>
<comment type="subunit">
    <text evidence="5">Part of the ribosomal stalk of the 50S ribosomal subunit. The N-terminus interacts with L11 and the large rRNA to form the base of the stalk. The C-terminus forms an elongated spine to which L12 dimers bind in a sequential fashion forming a multimeric L10(L12)X complex.</text>
</comment>